<keyword evidence="1" id="KW-0812">Transmembrane</keyword>
<name>A0AAD8AM98_DIPPU</name>
<organism evidence="2 3">
    <name type="scientific">Diploptera punctata</name>
    <name type="common">Pacific beetle cockroach</name>
    <dbReference type="NCBI Taxonomy" id="6984"/>
    <lineage>
        <taxon>Eukaryota</taxon>
        <taxon>Metazoa</taxon>
        <taxon>Ecdysozoa</taxon>
        <taxon>Arthropoda</taxon>
        <taxon>Hexapoda</taxon>
        <taxon>Insecta</taxon>
        <taxon>Pterygota</taxon>
        <taxon>Neoptera</taxon>
        <taxon>Polyneoptera</taxon>
        <taxon>Dictyoptera</taxon>
        <taxon>Blattodea</taxon>
        <taxon>Blaberoidea</taxon>
        <taxon>Blaberidae</taxon>
        <taxon>Diplopterinae</taxon>
        <taxon>Diploptera</taxon>
    </lineage>
</organism>
<reference evidence="2" key="2">
    <citation type="submission" date="2023-05" db="EMBL/GenBank/DDBJ databases">
        <authorList>
            <person name="Fouks B."/>
        </authorList>
    </citation>
    <scope>NUCLEOTIDE SEQUENCE</scope>
    <source>
        <strain evidence="2">Stay&amp;Tobe</strain>
        <tissue evidence="2">Testes</tissue>
    </source>
</reference>
<dbReference type="EMBL" id="JASPKZ010000004">
    <property type="protein sequence ID" value="KAJ9601698.1"/>
    <property type="molecule type" value="Genomic_DNA"/>
</dbReference>
<evidence type="ECO:0000313" key="3">
    <source>
        <dbReference type="Proteomes" id="UP001233999"/>
    </source>
</evidence>
<keyword evidence="3" id="KW-1185">Reference proteome</keyword>
<feature type="transmembrane region" description="Helical" evidence="1">
    <location>
        <begin position="12"/>
        <end position="30"/>
    </location>
</feature>
<comment type="caution">
    <text evidence="2">The sequence shown here is derived from an EMBL/GenBank/DDBJ whole genome shotgun (WGS) entry which is preliminary data.</text>
</comment>
<gene>
    <name evidence="2" type="ORF">L9F63_000089</name>
</gene>
<keyword evidence="1" id="KW-1133">Transmembrane helix</keyword>
<protein>
    <submittedName>
        <fullName evidence="2">Uncharacterized protein</fullName>
    </submittedName>
</protein>
<keyword evidence="1" id="KW-0472">Membrane</keyword>
<reference evidence="2" key="1">
    <citation type="journal article" date="2023" name="IScience">
        <title>Live-bearing cockroach genome reveals convergent evolutionary mechanisms linked to viviparity in insects and beyond.</title>
        <authorList>
            <person name="Fouks B."/>
            <person name="Harrison M.C."/>
            <person name="Mikhailova A.A."/>
            <person name="Marchal E."/>
            <person name="English S."/>
            <person name="Carruthers M."/>
            <person name="Jennings E.C."/>
            <person name="Chiamaka E.L."/>
            <person name="Frigard R.A."/>
            <person name="Pippel M."/>
            <person name="Attardo G.M."/>
            <person name="Benoit J.B."/>
            <person name="Bornberg-Bauer E."/>
            <person name="Tobe S.S."/>
        </authorList>
    </citation>
    <scope>NUCLEOTIDE SEQUENCE</scope>
    <source>
        <strain evidence="2">Stay&amp;Tobe</strain>
    </source>
</reference>
<feature type="non-terminal residue" evidence="2">
    <location>
        <position position="1"/>
    </location>
</feature>
<proteinExistence type="predicted"/>
<accession>A0AAD8AM98</accession>
<evidence type="ECO:0000313" key="2">
    <source>
        <dbReference type="EMBL" id="KAJ9601698.1"/>
    </source>
</evidence>
<dbReference type="AlphaFoldDB" id="A0AAD8AM98"/>
<sequence>SRLWHCNIISKLTLQCSFVTFLWIIGRFHLVAKCYDKTCHFAIVSSDLGEIGFCYRFITALS</sequence>
<dbReference type="Proteomes" id="UP001233999">
    <property type="component" value="Unassembled WGS sequence"/>
</dbReference>
<feature type="non-terminal residue" evidence="2">
    <location>
        <position position="62"/>
    </location>
</feature>
<evidence type="ECO:0000256" key="1">
    <source>
        <dbReference type="SAM" id="Phobius"/>
    </source>
</evidence>